<gene>
    <name evidence="1" type="ORF">VPAL9027_02048</name>
</gene>
<keyword evidence="2" id="KW-1185">Reference proteome</keyword>
<reference evidence="1 2" key="1">
    <citation type="submission" date="2017-02" db="EMBL/GenBank/DDBJ databases">
        <authorList>
            <person name="Peterson S.W."/>
        </authorList>
    </citation>
    <scope>NUCLEOTIDE SEQUENCE [LARGE SCALE GENOMIC DNA]</scope>
    <source>
        <strain evidence="1 2">CECT 9027</strain>
    </source>
</reference>
<evidence type="ECO:0000313" key="2">
    <source>
        <dbReference type="Proteomes" id="UP000189475"/>
    </source>
</evidence>
<organism evidence="1 2">
    <name type="scientific">Vibrio palustris</name>
    <dbReference type="NCBI Taxonomy" id="1918946"/>
    <lineage>
        <taxon>Bacteria</taxon>
        <taxon>Pseudomonadati</taxon>
        <taxon>Pseudomonadota</taxon>
        <taxon>Gammaproteobacteria</taxon>
        <taxon>Vibrionales</taxon>
        <taxon>Vibrionaceae</taxon>
        <taxon>Vibrio</taxon>
    </lineage>
</organism>
<proteinExistence type="predicted"/>
<dbReference type="STRING" id="1918946.VPAL9027_02048"/>
<protein>
    <submittedName>
        <fullName evidence="1">Uncharacterized protein</fullName>
    </submittedName>
</protein>
<dbReference type="Proteomes" id="UP000189475">
    <property type="component" value="Unassembled WGS sequence"/>
</dbReference>
<dbReference type="AlphaFoldDB" id="A0A1R4B561"/>
<dbReference type="RefSeq" id="WP_077314466.1">
    <property type="nucleotide sequence ID" value="NZ_AP024888.1"/>
</dbReference>
<dbReference type="EMBL" id="FUFT01000005">
    <property type="protein sequence ID" value="SJL84068.1"/>
    <property type="molecule type" value="Genomic_DNA"/>
</dbReference>
<evidence type="ECO:0000313" key="1">
    <source>
        <dbReference type="EMBL" id="SJL84068.1"/>
    </source>
</evidence>
<name>A0A1R4B561_9VIBR</name>
<dbReference type="OrthoDB" id="5880203at2"/>
<accession>A0A1R4B561</accession>
<sequence length="120" mass="13619">MTLDTPLLTDTHHAILKKIGEDTCKFFDQATFHFSASTQYPALFDLDIIPANGSCISLTSWCDEDSDTIVIGFGDENSVFQRLRLTPVSHELYEYQRDNLCFFIDGVIARMIETESMTIN</sequence>